<dbReference type="Pfam" id="PF01535">
    <property type="entry name" value="PPR"/>
    <property type="match status" value="5"/>
</dbReference>
<dbReference type="GO" id="GO:0003723">
    <property type="term" value="F:RNA binding"/>
    <property type="evidence" value="ECO:0007669"/>
    <property type="project" value="InterPro"/>
</dbReference>
<organism evidence="4 5">
    <name type="scientific">Acacia crassicarpa</name>
    <name type="common">northern wattle</name>
    <dbReference type="NCBI Taxonomy" id="499986"/>
    <lineage>
        <taxon>Eukaryota</taxon>
        <taxon>Viridiplantae</taxon>
        <taxon>Streptophyta</taxon>
        <taxon>Embryophyta</taxon>
        <taxon>Tracheophyta</taxon>
        <taxon>Spermatophyta</taxon>
        <taxon>Magnoliopsida</taxon>
        <taxon>eudicotyledons</taxon>
        <taxon>Gunneridae</taxon>
        <taxon>Pentapetalae</taxon>
        <taxon>rosids</taxon>
        <taxon>fabids</taxon>
        <taxon>Fabales</taxon>
        <taxon>Fabaceae</taxon>
        <taxon>Caesalpinioideae</taxon>
        <taxon>mimosoid clade</taxon>
        <taxon>Acacieae</taxon>
        <taxon>Acacia</taxon>
    </lineage>
</organism>
<dbReference type="Gene3D" id="1.25.40.10">
    <property type="entry name" value="Tetratricopeptide repeat domain"/>
    <property type="match status" value="7"/>
</dbReference>
<dbReference type="PANTHER" id="PTHR47926:SF496">
    <property type="entry name" value="PENTACOTRIPEPTIDE-REPEAT REGION OF PRORP DOMAIN-CONTAINING PROTEIN"/>
    <property type="match status" value="1"/>
</dbReference>
<feature type="repeat" description="PPR" evidence="3">
    <location>
        <begin position="512"/>
        <end position="546"/>
    </location>
</feature>
<protein>
    <recommendedName>
        <fullName evidence="6">Pentatricopeptide repeat-containing protein</fullName>
    </recommendedName>
</protein>
<dbReference type="PROSITE" id="PS51375">
    <property type="entry name" value="PPR"/>
    <property type="match status" value="8"/>
</dbReference>
<reference evidence="4" key="1">
    <citation type="submission" date="2023-10" db="EMBL/GenBank/DDBJ databases">
        <title>Chromosome-level genome of the transformable northern wattle, Acacia crassicarpa.</title>
        <authorList>
            <person name="Massaro I."/>
            <person name="Sinha N.R."/>
            <person name="Poethig S."/>
            <person name="Leichty A.R."/>
        </authorList>
    </citation>
    <scope>NUCLEOTIDE SEQUENCE</scope>
    <source>
        <strain evidence="4">Acra3RX</strain>
        <tissue evidence="4">Leaf</tissue>
    </source>
</reference>
<comment type="similarity">
    <text evidence="2">Belongs to the PPR family. PCMP-E subfamily.</text>
</comment>
<dbReference type="Pfam" id="PF13041">
    <property type="entry name" value="PPR_2"/>
    <property type="match status" value="3"/>
</dbReference>
<evidence type="ECO:0008006" key="6">
    <source>
        <dbReference type="Google" id="ProtNLM"/>
    </source>
</evidence>
<feature type="repeat" description="PPR" evidence="3">
    <location>
        <begin position="714"/>
        <end position="748"/>
    </location>
</feature>
<dbReference type="EMBL" id="JAWXYG010000012">
    <property type="protein sequence ID" value="KAK4258084.1"/>
    <property type="molecule type" value="Genomic_DNA"/>
</dbReference>
<sequence>MISHIGQRFPASISHFACRFTSSLALIGMSYNTTHKYDENSTPFDPLKFFNDHRLSRQPSIRNTKILHAHLLKTDAMRSNLFFANSLLSWYCKSSSMFVARKLFDSITLPNLQSWNIMISGYNGNSMFDKSWEIFCRQHSFGEELNEFTYGSVLSACSALQAPALGKQVYSLAMKKGFVCDGYVRTGMIDLFSKNCSFEEAQRVFFDVSCGNVVCWNAIISGAVRNGEYWAALNLFCQMCRQSLKPNGYTFPSVLTACCSLKELQIGEIIHGHAIKCVAADIFVDTAIVDLYAKCGHMDEAGRKFLQMPIHNVVSWTAIISGFVQENDSISALKFFKYMRETGEEINNYTVTSVLAACSKPGMIQEASQIHSLILKLPLILEATVQATLINMYAKIGEVGLSDSAFSEIKNVKDVRIWAAMMSSYAYNQNSRKAVESFLLMLQEGVKPDEYCMSTVLSTINCLHIVRQMHSYTLKSGLVIHATVGCSLFTVYSKCGCLEESHRVFEEVPNKDNVSWASMIAGFVEHGYAGHTFQLFKEMLCQEILPDYLTLTAILTACSALSFLQASKEIHGYAFRLGMGTDTVIGGALVYAYSKCRRLDQARRVFNMLPQKDAVACSSLVSGYAQNGLIEEALLLFHDIILTDLPIDTFTISSVLKAVALSNRSSVGTQLHAYTEKLGLQSDAHVGSSLVTMYSKCGSLEDCCKAFDHIEKPDLIGWTAIIASYAQHGKGSEGLATYELMRREGIQPDAVTFVAVLLACSHNGLVEEAFSYLNSMVKDYGIKPGHRHYACIVDLLGRSGRLKEAENFINSMPIKPDALIWGTLLAACKVHGNYELGKLAAEKVMEVEQCDAGTYVSFSNICADLGQWDEVLRIRELMKGCGSNKEPGWSFV</sequence>
<dbReference type="AlphaFoldDB" id="A0AAE1MAM4"/>
<keyword evidence="5" id="KW-1185">Reference proteome</keyword>
<keyword evidence="1" id="KW-0677">Repeat</keyword>
<feature type="repeat" description="PPR" evidence="3">
    <location>
        <begin position="613"/>
        <end position="647"/>
    </location>
</feature>
<dbReference type="PANTHER" id="PTHR47926">
    <property type="entry name" value="PENTATRICOPEPTIDE REPEAT-CONTAINING PROTEIN"/>
    <property type="match status" value="1"/>
</dbReference>
<dbReference type="Proteomes" id="UP001293593">
    <property type="component" value="Unassembled WGS sequence"/>
</dbReference>
<feature type="repeat" description="PPR" evidence="3">
    <location>
        <begin position="312"/>
        <end position="346"/>
    </location>
</feature>
<evidence type="ECO:0000313" key="5">
    <source>
        <dbReference type="Proteomes" id="UP001293593"/>
    </source>
</evidence>
<feature type="repeat" description="PPR" evidence="3">
    <location>
        <begin position="212"/>
        <end position="246"/>
    </location>
</feature>
<dbReference type="FunFam" id="1.25.40.10:FF:000196">
    <property type="entry name" value="Pentatricopeptide repeat-containing protein At4g14850"/>
    <property type="match status" value="1"/>
</dbReference>
<dbReference type="GO" id="GO:0009451">
    <property type="term" value="P:RNA modification"/>
    <property type="evidence" value="ECO:0007669"/>
    <property type="project" value="InterPro"/>
</dbReference>
<dbReference type="InterPro" id="IPR011990">
    <property type="entry name" value="TPR-like_helical_dom_sf"/>
</dbReference>
<dbReference type="Pfam" id="PF20431">
    <property type="entry name" value="E_motif"/>
    <property type="match status" value="1"/>
</dbReference>
<dbReference type="FunFam" id="1.25.40.10:FF:000090">
    <property type="entry name" value="Pentatricopeptide repeat-containing protein, chloroplastic"/>
    <property type="match status" value="1"/>
</dbReference>
<name>A0AAE1MAM4_9FABA</name>
<comment type="caution">
    <text evidence="4">The sequence shown here is derived from an EMBL/GenBank/DDBJ whole genome shotgun (WGS) entry which is preliminary data.</text>
</comment>
<dbReference type="FunFam" id="1.25.40.10:FF:000344">
    <property type="entry name" value="Pentatricopeptide repeat-containing protein"/>
    <property type="match status" value="1"/>
</dbReference>
<gene>
    <name evidence="4" type="ORF">QN277_007583</name>
</gene>
<dbReference type="NCBIfam" id="TIGR00756">
    <property type="entry name" value="PPR"/>
    <property type="match status" value="7"/>
</dbReference>
<dbReference type="InterPro" id="IPR002885">
    <property type="entry name" value="PPR_rpt"/>
</dbReference>
<proteinExistence type="inferred from homology"/>
<evidence type="ECO:0000256" key="2">
    <source>
        <dbReference type="ARBA" id="ARBA00061659"/>
    </source>
</evidence>
<evidence type="ECO:0000256" key="3">
    <source>
        <dbReference type="PROSITE-ProRule" id="PRU00708"/>
    </source>
</evidence>
<feature type="repeat" description="PPR" evidence="3">
    <location>
        <begin position="749"/>
        <end position="784"/>
    </location>
</feature>
<feature type="repeat" description="PPR" evidence="3">
    <location>
        <begin position="111"/>
        <end position="145"/>
    </location>
</feature>
<feature type="repeat" description="PPR" evidence="3">
    <location>
        <begin position="414"/>
        <end position="448"/>
    </location>
</feature>
<dbReference type="InterPro" id="IPR046848">
    <property type="entry name" value="E_motif"/>
</dbReference>
<evidence type="ECO:0000313" key="4">
    <source>
        <dbReference type="EMBL" id="KAK4258084.1"/>
    </source>
</evidence>
<accession>A0AAE1MAM4</accession>
<evidence type="ECO:0000256" key="1">
    <source>
        <dbReference type="ARBA" id="ARBA00022737"/>
    </source>
</evidence>
<dbReference type="InterPro" id="IPR046960">
    <property type="entry name" value="PPR_At4g14850-like_plant"/>
</dbReference>